<evidence type="ECO:0000256" key="9">
    <source>
        <dbReference type="ARBA" id="ARBA00022960"/>
    </source>
</evidence>
<reference evidence="15 16" key="1">
    <citation type="submission" date="2023-07" db="EMBL/GenBank/DDBJ databases">
        <title>Genomic Encyclopedia of Type Strains, Phase IV (KMG-IV): sequencing the most valuable type-strain genomes for metagenomic binning, comparative biology and taxonomic classification.</title>
        <authorList>
            <person name="Goeker M."/>
        </authorList>
    </citation>
    <scope>NUCLEOTIDE SEQUENCE [LARGE SCALE GENOMIC DNA]</scope>
    <source>
        <strain evidence="15 16">DSM 12751</strain>
    </source>
</reference>
<comment type="function">
    <text evidence="1">Removes C-terminal D-alanyl residues from sugar-peptide cell wall precursors.</text>
</comment>
<evidence type="ECO:0000256" key="10">
    <source>
        <dbReference type="ARBA" id="ARBA00022984"/>
    </source>
</evidence>
<comment type="pathway">
    <text evidence="2">Cell wall biogenesis; peptidoglycan biosynthesis.</text>
</comment>
<keyword evidence="7" id="KW-0732">Signal</keyword>
<dbReference type="InterPro" id="IPR001967">
    <property type="entry name" value="Peptidase_S11_N"/>
</dbReference>
<keyword evidence="10" id="KW-0573">Peptidoglycan synthesis</keyword>
<dbReference type="EC" id="3.4.16.4" evidence="4"/>
<organism evidence="15 16">
    <name type="scientific">Caldalkalibacillus horti</name>
    <dbReference type="NCBI Taxonomy" id="77523"/>
    <lineage>
        <taxon>Bacteria</taxon>
        <taxon>Bacillati</taxon>
        <taxon>Bacillota</taxon>
        <taxon>Bacilli</taxon>
        <taxon>Bacillales</taxon>
        <taxon>Bacillaceae</taxon>
        <taxon>Caldalkalibacillus</taxon>
    </lineage>
</organism>
<evidence type="ECO:0000256" key="3">
    <source>
        <dbReference type="ARBA" id="ARBA00007164"/>
    </source>
</evidence>
<keyword evidence="5 15" id="KW-0121">Carboxypeptidase</keyword>
<keyword evidence="9" id="KW-0133">Cell shape</keyword>
<evidence type="ECO:0000256" key="7">
    <source>
        <dbReference type="ARBA" id="ARBA00022729"/>
    </source>
</evidence>
<proteinExistence type="inferred from homology"/>
<evidence type="ECO:0000256" key="4">
    <source>
        <dbReference type="ARBA" id="ARBA00012448"/>
    </source>
</evidence>
<evidence type="ECO:0000259" key="14">
    <source>
        <dbReference type="SMART" id="SM00936"/>
    </source>
</evidence>
<evidence type="ECO:0000256" key="2">
    <source>
        <dbReference type="ARBA" id="ARBA00004752"/>
    </source>
</evidence>
<comment type="caution">
    <text evidence="15">The sequence shown here is derived from an EMBL/GenBank/DDBJ whole genome shotgun (WGS) entry which is preliminary data.</text>
</comment>
<evidence type="ECO:0000256" key="1">
    <source>
        <dbReference type="ARBA" id="ARBA00003217"/>
    </source>
</evidence>
<dbReference type="InterPro" id="IPR018044">
    <property type="entry name" value="Peptidase_S11"/>
</dbReference>
<dbReference type="InterPro" id="IPR012338">
    <property type="entry name" value="Beta-lactam/transpept-like"/>
</dbReference>
<feature type="domain" description="Peptidase S11 D-Ala-D-Ala carboxypeptidase A C-terminal" evidence="14">
    <location>
        <begin position="308"/>
        <end position="418"/>
    </location>
</feature>
<dbReference type="Gene3D" id="2.60.410.10">
    <property type="entry name" value="D-Ala-D-Ala carboxypeptidase, C-terminal domain"/>
    <property type="match status" value="1"/>
</dbReference>
<dbReference type="Gene3D" id="3.40.710.10">
    <property type="entry name" value="DD-peptidase/beta-lactamase superfamily"/>
    <property type="match status" value="1"/>
</dbReference>
<evidence type="ECO:0000256" key="8">
    <source>
        <dbReference type="ARBA" id="ARBA00022801"/>
    </source>
</evidence>
<dbReference type="InterPro" id="IPR015956">
    <property type="entry name" value="Peniciliin-bd_prot_C_sf"/>
</dbReference>
<evidence type="ECO:0000256" key="11">
    <source>
        <dbReference type="ARBA" id="ARBA00023316"/>
    </source>
</evidence>
<accession>A0ABT9W2S4</accession>
<evidence type="ECO:0000313" key="16">
    <source>
        <dbReference type="Proteomes" id="UP001235840"/>
    </source>
</evidence>
<comment type="catalytic activity">
    <reaction evidence="12">
        <text>Preferential cleavage: (Ac)2-L-Lys-D-Ala-|-D-Ala. Also transpeptidation of peptidyl-alanyl moieties that are N-acyl substituents of D-alanine.</text>
        <dbReference type="EC" id="3.4.16.4"/>
    </reaction>
</comment>
<dbReference type="SUPFAM" id="SSF69189">
    <property type="entry name" value="Penicillin-binding protein associated domain"/>
    <property type="match status" value="1"/>
</dbReference>
<gene>
    <name evidence="15" type="ORF">J2S11_003461</name>
</gene>
<dbReference type="InterPro" id="IPR012907">
    <property type="entry name" value="Peptidase_S11_C"/>
</dbReference>
<dbReference type="SUPFAM" id="SSF56601">
    <property type="entry name" value="beta-lactamase/transpeptidase-like"/>
    <property type="match status" value="1"/>
</dbReference>
<keyword evidence="8 15" id="KW-0378">Hydrolase</keyword>
<dbReference type="Pfam" id="PF07943">
    <property type="entry name" value="PBP5_C"/>
    <property type="match status" value="1"/>
</dbReference>
<dbReference type="PRINTS" id="PR00725">
    <property type="entry name" value="DADACBPTASE1"/>
</dbReference>
<keyword evidence="16" id="KW-1185">Reference proteome</keyword>
<evidence type="ECO:0000256" key="12">
    <source>
        <dbReference type="ARBA" id="ARBA00034000"/>
    </source>
</evidence>
<evidence type="ECO:0000256" key="13">
    <source>
        <dbReference type="RuleBase" id="RU004016"/>
    </source>
</evidence>
<evidence type="ECO:0000256" key="6">
    <source>
        <dbReference type="ARBA" id="ARBA00022670"/>
    </source>
</evidence>
<evidence type="ECO:0000256" key="5">
    <source>
        <dbReference type="ARBA" id="ARBA00022645"/>
    </source>
</evidence>
<dbReference type="GO" id="GO:0009002">
    <property type="term" value="F:serine-type D-Ala-D-Ala carboxypeptidase activity"/>
    <property type="evidence" value="ECO:0007669"/>
    <property type="project" value="UniProtKB-EC"/>
</dbReference>
<dbReference type="PANTHER" id="PTHR21581">
    <property type="entry name" value="D-ALANYL-D-ALANINE CARBOXYPEPTIDASE"/>
    <property type="match status" value="1"/>
</dbReference>
<evidence type="ECO:0000313" key="15">
    <source>
        <dbReference type="EMBL" id="MDQ0167536.1"/>
    </source>
</evidence>
<dbReference type="InterPro" id="IPR037167">
    <property type="entry name" value="Peptidase_S11_C_sf"/>
</dbReference>
<dbReference type="SMART" id="SM00936">
    <property type="entry name" value="PBP5_C"/>
    <property type="match status" value="1"/>
</dbReference>
<comment type="similarity">
    <text evidence="3 13">Belongs to the peptidase S11 family.</text>
</comment>
<name>A0ABT9W2S4_9BACI</name>
<dbReference type="Proteomes" id="UP001235840">
    <property type="component" value="Unassembled WGS sequence"/>
</dbReference>
<dbReference type="Pfam" id="PF00768">
    <property type="entry name" value="Peptidase_S11"/>
    <property type="match status" value="1"/>
</dbReference>
<keyword evidence="6" id="KW-0645">Protease</keyword>
<dbReference type="EMBL" id="JAUSTY010000017">
    <property type="protein sequence ID" value="MDQ0167536.1"/>
    <property type="molecule type" value="Genomic_DNA"/>
</dbReference>
<sequence>MKLMKKIGWLGLIVMLAFTTITGGLGTLSVAANTPFDLDAESALLVEVETGKIVFSKNADVALPPASMSKMMTEYLVLEAIHNGDFDWDTVVTTSPFAHFIASLDGTSRVWLAQGEQRTVEELYTAMAVYSGNDATVALAEQVAGSEQLFVQLMNEKARELGMTNSHFVNSTGLPNSMLGQHIHTGTESDENLMSARDTAILARALVREYPEVLEFSSIPEIEAGYFDIEMINFNWMLEGHRTGTPLGLTYQGLDGLKTGYTDLAGNCFTGTAERDGVRLISVIMKSETQQSRFVETQKLLDYGFNNFELNEVVQAGEIIEGYETIPVAKGKQKELPVAIEQALTTYMYEGEEELYTLEVVMDPELVDEEGRLIAPIEQGTAVGEVRVVYTGNTEYSFIQQDQTSESLELIAQEDIEKAGWLRLFMRSILEFFSNVWVSIVEGIQGWFS</sequence>
<protein>
    <recommendedName>
        <fullName evidence="4">serine-type D-Ala-D-Ala carboxypeptidase</fullName>
        <ecNumber evidence="4">3.4.16.4</ecNumber>
    </recommendedName>
</protein>
<keyword evidence="11" id="KW-0961">Cell wall biogenesis/degradation</keyword>
<dbReference type="PANTHER" id="PTHR21581:SF11">
    <property type="entry name" value="D-ALANYL-D-ALANINE CARBOXYPEPTIDASE DACA"/>
    <property type="match status" value="1"/>
</dbReference>